<proteinExistence type="predicted"/>
<protein>
    <submittedName>
        <fullName evidence="1 3">Uncharacterized protein</fullName>
    </submittedName>
</protein>
<dbReference type="EMBL" id="UZAN01057227">
    <property type="protein sequence ID" value="VDP91580.1"/>
    <property type="molecule type" value="Genomic_DNA"/>
</dbReference>
<dbReference type="AlphaFoldDB" id="A0A183B523"/>
<evidence type="ECO:0000313" key="3">
    <source>
        <dbReference type="WBParaSite" id="ECPE_0001434801-mRNA-1"/>
    </source>
</evidence>
<reference evidence="1 2" key="2">
    <citation type="submission" date="2018-11" db="EMBL/GenBank/DDBJ databases">
        <authorList>
            <consortium name="Pathogen Informatics"/>
        </authorList>
    </citation>
    <scope>NUCLEOTIDE SEQUENCE [LARGE SCALE GENOMIC DNA]</scope>
    <source>
        <strain evidence="1 2">Egypt</strain>
    </source>
</reference>
<evidence type="ECO:0000313" key="1">
    <source>
        <dbReference type="EMBL" id="VDP91580.1"/>
    </source>
</evidence>
<name>A0A183B523_9TREM</name>
<dbReference type="OrthoDB" id="10582482at2759"/>
<keyword evidence="2" id="KW-1185">Reference proteome</keyword>
<reference evidence="3" key="1">
    <citation type="submission" date="2016-06" db="UniProtKB">
        <authorList>
            <consortium name="WormBaseParasite"/>
        </authorList>
    </citation>
    <scope>IDENTIFICATION</scope>
</reference>
<dbReference type="WBParaSite" id="ECPE_0001434801-mRNA-1">
    <property type="protein sequence ID" value="ECPE_0001434801-mRNA-1"/>
    <property type="gene ID" value="ECPE_0001434801"/>
</dbReference>
<gene>
    <name evidence="1" type="ORF">ECPE_LOCUS14308</name>
</gene>
<organism evidence="3">
    <name type="scientific">Echinostoma caproni</name>
    <dbReference type="NCBI Taxonomy" id="27848"/>
    <lineage>
        <taxon>Eukaryota</taxon>
        <taxon>Metazoa</taxon>
        <taxon>Spiralia</taxon>
        <taxon>Lophotrochozoa</taxon>
        <taxon>Platyhelminthes</taxon>
        <taxon>Trematoda</taxon>
        <taxon>Digenea</taxon>
        <taxon>Plagiorchiida</taxon>
        <taxon>Echinostomata</taxon>
        <taxon>Echinostomatoidea</taxon>
        <taxon>Echinostomatidae</taxon>
        <taxon>Echinostoma</taxon>
    </lineage>
</organism>
<evidence type="ECO:0000313" key="2">
    <source>
        <dbReference type="Proteomes" id="UP000272942"/>
    </source>
</evidence>
<sequence>MSQTRVEYLVETKAKDIAGTGIVWLPKQGLSRELRFLCAVSSAGQTSGSVRNYSSTVEECLTGVVAAIFIVHDQLSVSLDRLIKVQPITLGPDPISIPVLTSPMSTVCLSTSQPSMLSAPINGDTGSSRRASCASSLSASPCSSGYCAVPDADFTYNRRIALYSDNTLILWLTEPQSSTFSVPSDIDKRSVTSATAAAGTPIPAPCTTSGTDGSNEIARSILAFFQLNPTSDATESNTTTTSTAPRYISVRLLTYTNRLGPINSLVLVPLRPLHISSISTRLSPFKPADLVGHRVGNGGLGLEIWVQRSLPGRLRDSTPTLVLLSTRPLCGEFFSFLCTSIGLFWSCGPKIAVKQSIG</sequence>
<accession>A0A183B523</accession>
<dbReference type="Proteomes" id="UP000272942">
    <property type="component" value="Unassembled WGS sequence"/>
</dbReference>